<accession>A0A1U7IRM6</accession>
<dbReference type="Proteomes" id="UP000185860">
    <property type="component" value="Unassembled WGS sequence"/>
</dbReference>
<gene>
    <name evidence="1" type="ORF">NIES2119_04120</name>
</gene>
<evidence type="ECO:0000313" key="2">
    <source>
        <dbReference type="Proteomes" id="UP000185860"/>
    </source>
</evidence>
<dbReference type="AlphaFoldDB" id="A0A1U7IRM6"/>
<comment type="caution">
    <text evidence="1">The sequence shown here is derived from an EMBL/GenBank/DDBJ whole genome shotgun (WGS) entry which is preliminary data.</text>
</comment>
<sequence length="65" mass="7767">MQKFPSNNTEYDCAQSQREILNLANKLIQNYANKNLPFEYYSHDLLMSWEARTNWVKPDLKQLSN</sequence>
<reference evidence="1 2" key="1">
    <citation type="submission" date="2016-11" db="EMBL/GenBank/DDBJ databases">
        <title>Draft Genome Sequences of Nine Cyanobacterial Strains from Diverse Habitats.</title>
        <authorList>
            <person name="Zhu T."/>
            <person name="Hou S."/>
            <person name="Lu X."/>
            <person name="Hess W.R."/>
        </authorList>
    </citation>
    <scope>NUCLEOTIDE SEQUENCE [LARGE SCALE GENOMIC DNA]</scope>
    <source>
        <strain evidence="1 2">IAM M-71</strain>
    </source>
</reference>
<organism evidence="1 2">
    <name type="scientific">[Phormidium ambiguum] IAM M-71</name>
    <dbReference type="NCBI Taxonomy" id="454136"/>
    <lineage>
        <taxon>Bacteria</taxon>
        <taxon>Bacillati</taxon>
        <taxon>Cyanobacteriota</taxon>
        <taxon>Cyanophyceae</taxon>
        <taxon>Oscillatoriophycideae</taxon>
        <taxon>Aerosakkonematales</taxon>
        <taxon>Aerosakkonemataceae</taxon>
        <taxon>Floridanema</taxon>
    </lineage>
</organism>
<evidence type="ECO:0000313" key="1">
    <source>
        <dbReference type="EMBL" id="OKH40118.1"/>
    </source>
</evidence>
<dbReference type="EMBL" id="MRCE01000003">
    <property type="protein sequence ID" value="OKH40118.1"/>
    <property type="molecule type" value="Genomic_DNA"/>
</dbReference>
<dbReference type="STRING" id="454136.NIES2119_04120"/>
<proteinExistence type="predicted"/>
<name>A0A1U7IRM6_9CYAN</name>
<protein>
    <submittedName>
        <fullName evidence="1">Uncharacterized protein</fullName>
    </submittedName>
</protein>